<dbReference type="AlphaFoldDB" id="Q52V65"/>
<organism evidence="2">
    <name type="scientific">Streptomyces aizunensis</name>
    <dbReference type="NCBI Taxonomy" id="255848"/>
    <lineage>
        <taxon>Bacteria</taxon>
        <taxon>Bacillati</taxon>
        <taxon>Actinomycetota</taxon>
        <taxon>Actinomycetes</taxon>
        <taxon>Kitasatosporales</taxon>
        <taxon>Streptomycetaceae</taxon>
        <taxon>Streptomyces</taxon>
    </lineage>
</organism>
<dbReference type="EMBL" id="AY899214">
    <property type="protein sequence ID" value="AAX98201.1"/>
    <property type="molecule type" value="Genomic_DNA"/>
</dbReference>
<protein>
    <submittedName>
        <fullName evidence="2">Acyl CoA ligase</fullName>
    </submittedName>
</protein>
<dbReference type="InterPro" id="IPR042099">
    <property type="entry name" value="ANL_N_sf"/>
</dbReference>
<dbReference type="InterPro" id="IPR000873">
    <property type="entry name" value="AMP-dep_synth/lig_dom"/>
</dbReference>
<sequence length="470" mass="51765">MRPMTAKIFAVDSVRPIDEFEQDALRVADVIRERGVCLGDRVMLKAGNSASYVCVLYALMHIGASIVLVDQQEHKEETRRIALRTGVKVTFVDDETPIDQDADPIHLYELMVATQNRPPMDSALSFDAWGELSDGLIMWTSGSTGSPKGVVKSGGKFLANLRRNAHQVGHRPDDVLMPLLPFAHQYGLSMVLIAWLTRCSLVIAPYRRLDRALRMARDSGTTVIDATPSSYRSILGLVTRKPALRAHLAGTRMFCVGAAPLDAPLVESYVQEFGLPLLDSYGSTELNNIAFATLDNPVSCGRAMEGIGLRIVDEDGREVAAGQPGEIEVDTPDALEGQIAEDGSIIPAPTGWQRTGDLGHLDADGNLYVLGRKFAVHRMGYTLYPELIERKVAAEGCPTRIVPLPDELRGSQLVFFVEDDEQRDAGYWRERLCGLLPAFEQPNKVVVLEQFPLNRNGKPDKKELTRMAAE</sequence>
<dbReference type="InterPro" id="IPR050237">
    <property type="entry name" value="ATP-dep_AMP-bd_enzyme"/>
</dbReference>
<dbReference type="PANTHER" id="PTHR43767:SF10">
    <property type="entry name" value="SURFACTIN SYNTHASE SUBUNIT 1"/>
    <property type="match status" value="1"/>
</dbReference>
<proteinExistence type="predicted"/>
<dbReference type="InterPro" id="IPR045851">
    <property type="entry name" value="AMP-bd_C_sf"/>
</dbReference>
<dbReference type="InterPro" id="IPR020845">
    <property type="entry name" value="AMP-binding_CS"/>
</dbReference>
<dbReference type="SUPFAM" id="SSF56801">
    <property type="entry name" value="Acetyl-CoA synthetase-like"/>
    <property type="match status" value="1"/>
</dbReference>
<dbReference type="CDD" id="cd04433">
    <property type="entry name" value="AFD_class_I"/>
    <property type="match status" value="1"/>
</dbReference>
<dbReference type="Gene3D" id="3.30.300.30">
    <property type="match status" value="1"/>
</dbReference>
<dbReference type="PANTHER" id="PTHR43767">
    <property type="entry name" value="LONG-CHAIN-FATTY-ACID--COA LIGASE"/>
    <property type="match status" value="1"/>
</dbReference>
<feature type="domain" description="AMP-dependent synthetase/ligase" evidence="1">
    <location>
        <begin position="19"/>
        <end position="333"/>
    </location>
</feature>
<name>Q52V65_9ACTN</name>
<keyword evidence="2" id="KW-0436">Ligase</keyword>
<evidence type="ECO:0000259" key="1">
    <source>
        <dbReference type="Pfam" id="PF00501"/>
    </source>
</evidence>
<evidence type="ECO:0000313" key="2">
    <source>
        <dbReference type="EMBL" id="AAX98201.1"/>
    </source>
</evidence>
<dbReference type="GO" id="GO:0016874">
    <property type="term" value="F:ligase activity"/>
    <property type="evidence" value="ECO:0007669"/>
    <property type="project" value="UniProtKB-KW"/>
</dbReference>
<reference evidence="2" key="1">
    <citation type="journal article" date="2005" name="J. Nat. Prod.">
        <title>Microbial genomics as a guide to drug discovery and structural elucidation: ECO-02301, a novel antifungal agent, as an example.</title>
        <authorList>
            <person name="McAlpine J.B."/>
            <person name="Bachmann B.O."/>
            <person name="Piraee M."/>
            <person name="Tremblay S."/>
            <person name="Alarco A.M."/>
            <person name="Zazopoulos E."/>
            <person name="Farnet C.M."/>
        </authorList>
    </citation>
    <scope>NUCLEOTIDE SEQUENCE</scope>
    <source>
        <strain evidence="2">NRRL B-11277</strain>
    </source>
</reference>
<accession>Q52V65</accession>
<dbReference type="PROSITE" id="PS00455">
    <property type="entry name" value="AMP_BINDING"/>
    <property type="match status" value="1"/>
</dbReference>
<dbReference type="SMR" id="Q52V65"/>
<dbReference type="Gene3D" id="3.40.50.12780">
    <property type="entry name" value="N-terminal domain of ligase-like"/>
    <property type="match status" value="1"/>
</dbReference>
<dbReference type="Pfam" id="PF00501">
    <property type="entry name" value="AMP-binding"/>
    <property type="match status" value="1"/>
</dbReference>